<name>A0ABR7MSC4_9FIRM</name>
<gene>
    <name evidence="1" type="ORF">H8700_02360</name>
</gene>
<evidence type="ECO:0000313" key="2">
    <source>
        <dbReference type="Proteomes" id="UP000637513"/>
    </source>
</evidence>
<organism evidence="1 2">
    <name type="scientific">Jutongia hominis</name>
    <dbReference type="NCBI Taxonomy" id="2763664"/>
    <lineage>
        <taxon>Bacteria</taxon>
        <taxon>Bacillati</taxon>
        <taxon>Bacillota</taxon>
        <taxon>Clostridia</taxon>
        <taxon>Lachnospirales</taxon>
        <taxon>Lachnospiraceae</taxon>
        <taxon>Jutongia</taxon>
    </lineage>
</organism>
<protein>
    <submittedName>
        <fullName evidence="1">Uncharacterized protein</fullName>
    </submittedName>
</protein>
<reference evidence="1 2" key="1">
    <citation type="submission" date="2020-08" db="EMBL/GenBank/DDBJ databases">
        <title>Genome public.</title>
        <authorList>
            <person name="Liu C."/>
            <person name="Sun Q."/>
        </authorList>
    </citation>
    <scope>NUCLEOTIDE SEQUENCE [LARGE SCALE GENOMIC DNA]</scope>
    <source>
        <strain evidence="1 2">BX3</strain>
    </source>
</reference>
<proteinExistence type="predicted"/>
<dbReference type="Proteomes" id="UP000637513">
    <property type="component" value="Unassembled WGS sequence"/>
</dbReference>
<dbReference type="NCBIfam" id="TIGR02543">
    <property type="entry name" value="List_Bact_rpt"/>
    <property type="match status" value="1"/>
</dbReference>
<dbReference type="InterPro" id="IPR013378">
    <property type="entry name" value="InlB-like_B-rpt"/>
</dbReference>
<sequence>MFAGWYTTSYKKKVIGIDHGTTGDTAVYAMWKTDPKYVYLKYAKVKK</sequence>
<accession>A0ABR7MSC4</accession>
<keyword evidence="2" id="KW-1185">Reference proteome</keyword>
<dbReference type="EMBL" id="JACRSW010000008">
    <property type="protein sequence ID" value="MBC8556554.1"/>
    <property type="molecule type" value="Genomic_DNA"/>
</dbReference>
<comment type="caution">
    <text evidence="1">The sequence shown here is derived from an EMBL/GenBank/DDBJ whole genome shotgun (WGS) entry which is preliminary data.</text>
</comment>
<evidence type="ECO:0000313" key="1">
    <source>
        <dbReference type="EMBL" id="MBC8556554.1"/>
    </source>
</evidence>